<dbReference type="AlphaFoldDB" id="A0A2P5CDH8"/>
<accession>A0A2P5CDH8</accession>
<gene>
    <name evidence="2" type="ORF">PanWU01x14_161900</name>
</gene>
<reference evidence="3" key="1">
    <citation type="submission" date="2016-06" db="EMBL/GenBank/DDBJ databases">
        <title>Parallel loss of symbiosis genes in relatives of nitrogen-fixing non-legume Parasponia.</title>
        <authorList>
            <person name="Van Velzen R."/>
            <person name="Holmer R."/>
            <person name="Bu F."/>
            <person name="Rutten L."/>
            <person name="Van Zeijl A."/>
            <person name="Liu W."/>
            <person name="Santuari L."/>
            <person name="Cao Q."/>
            <person name="Sharma T."/>
            <person name="Shen D."/>
            <person name="Roswanjaya Y."/>
            <person name="Wardhani T."/>
            <person name="Kalhor M.S."/>
            <person name="Jansen J."/>
            <person name="Van den Hoogen J."/>
            <person name="Gungor B."/>
            <person name="Hartog M."/>
            <person name="Hontelez J."/>
            <person name="Verver J."/>
            <person name="Yang W.-C."/>
            <person name="Schijlen E."/>
            <person name="Repin R."/>
            <person name="Schilthuizen M."/>
            <person name="Schranz E."/>
            <person name="Heidstra R."/>
            <person name="Miyata K."/>
            <person name="Fedorova E."/>
            <person name="Kohlen W."/>
            <person name="Bisseling T."/>
            <person name="Smit S."/>
            <person name="Geurts R."/>
        </authorList>
    </citation>
    <scope>NUCLEOTIDE SEQUENCE [LARGE SCALE GENOMIC DNA]</scope>
    <source>
        <strain evidence="3">cv. WU1-14</strain>
    </source>
</reference>
<name>A0A2P5CDH8_PARAD</name>
<organism evidence="2 3">
    <name type="scientific">Parasponia andersonii</name>
    <name type="common">Sponia andersonii</name>
    <dbReference type="NCBI Taxonomy" id="3476"/>
    <lineage>
        <taxon>Eukaryota</taxon>
        <taxon>Viridiplantae</taxon>
        <taxon>Streptophyta</taxon>
        <taxon>Embryophyta</taxon>
        <taxon>Tracheophyta</taxon>
        <taxon>Spermatophyta</taxon>
        <taxon>Magnoliopsida</taxon>
        <taxon>eudicotyledons</taxon>
        <taxon>Gunneridae</taxon>
        <taxon>Pentapetalae</taxon>
        <taxon>rosids</taxon>
        <taxon>fabids</taxon>
        <taxon>Rosales</taxon>
        <taxon>Cannabaceae</taxon>
        <taxon>Parasponia</taxon>
    </lineage>
</organism>
<keyword evidence="3" id="KW-1185">Reference proteome</keyword>
<evidence type="ECO:0000313" key="2">
    <source>
        <dbReference type="EMBL" id="PON59071.1"/>
    </source>
</evidence>
<feature type="region of interest" description="Disordered" evidence="1">
    <location>
        <begin position="99"/>
        <end position="126"/>
    </location>
</feature>
<evidence type="ECO:0000313" key="3">
    <source>
        <dbReference type="Proteomes" id="UP000237105"/>
    </source>
</evidence>
<evidence type="ECO:0000256" key="1">
    <source>
        <dbReference type="SAM" id="MobiDB-lite"/>
    </source>
</evidence>
<dbReference type="EMBL" id="JXTB01000143">
    <property type="protein sequence ID" value="PON59071.1"/>
    <property type="molecule type" value="Genomic_DNA"/>
</dbReference>
<protein>
    <submittedName>
        <fullName evidence="2">Uncharacterized protein</fullName>
    </submittedName>
</protein>
<comment type="caution">
    <text evidence="2">The sequence shown here is derived from an EMBL/GenBank/DDBJ whole genome shotgun (WGS) entry which is preliminary data.</text>
</comment>
<sequence length="311" mass="34725">MIVESANLERPDNPLGIETAPLVTRSNNPLGIEVSFLVARSDRILGRGMTTLLVSRSGHTFGIVLKIAETTTKSSTRDILRDLGLLEGEEPEVIITQPRESAEVSWTSSSSLRANEEGEDGPEASGHKADVAFLADSDNKFRANDVANIVILRTLNRNCMNFLIPSRMHMRALYEGEDFVPEVLFLGLRFPLHLLLRVYLVDWGIALGQLSPNGLRTLGGCFGRPERRQYPVLSKDELFNLKTLFVMDKKECHFKGLLMSSTLALVGWHLYLTSNPLLRKHDIIRPVHLEVDDMISNVKESLATVREALIP</sequence>
<dbReference type="Proteomes" id="UP000237105">
    <property type="component" value="Unassembled WGS sequence"/>
</dbReference>
<proteinExistence type="predicted"/>